<comment type="caution">
    <text evidence="2">The sequence shown here is derived from an EMBL/GenBank/DDBJ whole genome shotgun (WGS) entry which is preliminary data.</text>
</comment>
<name>A0ABT7SLQ5_9GAMM</name>
<dbReference type="SUPFAM" id="SSF52833">
    <property type="entry name" value="Thioredoxin-like"/>
    <property type="match status" value="1"/>
</dbReference>
<feature type="chain" id="PRO_5045841396" evidence="1">
    <location>
        <begin position="25"/>
        <end position="148"/>
    </location>
</feature>
<reference evidence="2 3" key="1">
    <citation type="submission" date="2023-06" db="EMBL/GenBank/DDBJ databases">
        <title>Thiopseudomonas sp. CY1220 draft genome sequence.</title>
        <authorList>
            <person name="Zhao G."/>
            <person name="An M."/>
        </authorList>
    </citation>
    <scope>NUCLEOTIDE SEQUENCE [LARGE SCALE GENOMIC DNA]</scope>
    <source>
        <strain evidence="2 3">CY1220</strain>
    </source>
</reference>
<evidence type="ECO:0000313" key="2">
    <source>
        <dbReference type="EMBL" id="MDM7857122.1"/>
    </source>
</evidence>
<dbReference type="Pfam" id="PF04214">
    <property type="entry name" value="DUF411"/>
    <property type="match status" value="1"/>
</dbReference>
<accession>A0ABT7SLQ5</accession>
<keyword evidence="1" id="KW-0732">Signal</keyword>
<dbReference type="Proteomes" id="UP001241056">
    <property type="component" value="Unassembled WGS sequence"/>
</dbReference>
<organism evidence="2 3">
    <name type="scientific">Thiopseudomonas acetoxidans</name>
    <dbReference type="NCBI Taxonomy" id="3041622"/>
    <lineage>
        <taxon>Bacteria</taxon>
        <taxon>Pseudomonadati</taxon>
        <taxon>Pseudomonadota</taxon>
        <taxon>Gammaproteobacteria</taxon>
        <taxon>Pseudomonadales</taxon>
        <taxon>Pseudomonadaceae</taxon>
        <taxon>Thiopseudomonas</taxon>
    </lineage>
</organism>
<dbReference type="InterPro" id="IPR036249">
    <property type="entry name" value="Thioredoxin-like_sf"/>
</dbReference>
<gene>
    <name evidence="2" type="ORF">QEZ41_02355</name>
</gene>
<dbReference type="RefSeq" id="WP_289409774.1">
    <property type="nucleotide sequence ID" value="NZ_JAUCDY010000002.1"/>
</dbReference>
<proteinExistence type="predicted"/>
<sequence>MQNYLLRAFLSIAMIFGVSQQLSAQELIQATLHKDPWCGCCNAYADYLEENGFAVTRIDQQDMAPIKRKLGTSQAASCHTVEIDGYVVEGHVPVAAINKMLNERPDIQGIALPGMPLNSPGMGPEKKGSLEVLSLDKQGKVTGLYQRL</sequence>
<keyword evidence="3" id="KW-1185">Reference proteome</keyword>
<dbReference type="InterPro" id="IPR007332">
    <property type="entry name" value="DUF411"/>
</dbReference>
<dbReference type="EMBL" id="JAUCDY010000002">
    <property type="protein sequence ID" value="MDM7857122.1"/>
    <property type="molecule type" value="Genomic_DNA"/>
</dbReference>
<protein>
    <submittedName>
        <fullName evidence="2">DUF411 domain-containing protein</fullName>
    </submittedName>
</protein>
<evidence type="ECO:0000313" key="3">
    <source>
        <dbReference type="Proteomes" id="UP001241056"/>
    </source>
</evidence>
<feature type="signal peptide" evidence="1">
    <location>
        <begin position="1"/>
        <end position="24"/>
    </location>
</feature>
<evidence type="ECO:0000256" key="1">
    <source>
        <dbReference type="SAM" id="SignalP"/>
    </source>
</evidence>